<dbReference type="SMART" id="SM00277">
    <property type="entry name" value="GRAN"/>
    <property type="match status" value="1"/>
</dbReference>
<feature type="signal peptide" evidence="9">
    <location>
        <begin position="1"/>
        <end position="22"/>
    </location>
</feature>
<feature type="region of interest" description="Disordered" evidence="8">
    <location>
        <begin position="423"/>
        <end position="457"/>
    </location>
</feature>
<dbReference type="PRINTS" id="PR00705">
    <property type="entry name" value="PAPAIN"/>
</dbReference>
<dbReference type="Gene3D" id="3.90.70.10">
    <property type="entry name" value="Cysteine proteinases"/>
    <property type="match status" value="1"/>
</dbReference>
<dbReference type="CDD" id="cd02248">
    <property type="entry name" value="Peptidase_C1A"/>
    <property type="match status" value="1"/>
</dbReference>
<evidence type="ECO:0000256" key="6">
    <source>
        <dbReference type="ARBA" id="ARBA00023157"/>
    </source>
</evidence>
<evidence type="ECO:0000256" key="9">
    <source>
        <dbReference type="SAM" id="SignalP"/>
    </source>
</evidence>
<evidence type="ECO:0000313" key="13">
    <source>
        <dbReference type="EMBL" id="KAK9947011.1"/>
    </source>
</evidence>
<dbReference type="GO" id="GO:0008234">
    <property type="term" value="F:cysteine-type peptidase activity"/>
    <property type="evidence" value="ECO:0007669"/>
    <property type="project" value="UniProtKB-KW"/>
</dbReference>
<dbReference type="SUPFAM" id="SSF54001">
    <property type="entry name" value="Cysteine proteinases"/>
    <property type="match status" value="1"/>
</dbReference>
<dbReference type="InterPro" id="IPR013201">
    <property type="entry name" value="Prot_inhib_I29"/>
</dbReference>
<dbReference type="Proteomes" id="UP001457282">
    <property type="component" value="Unassembled WGS sequence"/>
</dbReference>
<dbReference type="SMART" id="SM00848">
    <property type="entry name" value="Inhibitor_I29"/>
    <property type="match status" value="1"/>
</dbReference>
<evidence type="ECO:0000259" key="11">
    <source>
        <dbReference type="SMART" id="SM00645"/>
    </source>
</evidence>
<feature type="domain" description="Cathepsin propeptide inhibitor" evidence="12">
    <location>
        <begin position="31"/>
        <end position="88"/>
    </location>
</feature>
<keyword evidence="4" id="KW-0378">Hydrolase</keyword>
<proteinExistence type="inferred from homology"/>
<keyword evidence="5" id="KW-0788">Thiol protease</keyword>
<dbReference type="PANTHER" id="PTHR12411">
    <property type="entry name" value="CYSTEINE PROTEASE FAMILY C1-RELATED"/>
    <property type="match status" value="1"/>
</dbReference>
<dbReference type="InterPro" id="IPR025660">
    <property type="entry name" value="Pept_his_AS"/>
</dbReference>
<sequence length="498" mass="54795">MNTSLLSLILLTLLLVSNPGLSSSSSSSQLFEAWCKQYGKSYSSAQEKLYRIIVFEKNLALITQHNDLGNSSYTLSLNSFSDLTQSEFNATRLGFTPMFLTLEHNSEQKPSDTVAPDVPSSIDWREKGAVTNVKDQGNCGSCWAFGATGAIEGINKIVTGSLISLSEQELIDCYKDHTTTGCRGGVVSGAFQFIIDNKGIDTDEDYPYQAWDMMVCNEEKVNRHVVTIDAYRYVRPNDEDQLLQAVARQPVTASIAGSSFSFQLYSKGIFTGSCSISLDHAVLIVGYGSENGVDYWILKNSWGERWGMDGYMHLLRDHGNPKGLCGINMLASYPIKTGANPPLPPPPPPGPVSCDIFSQCNGGETCCCGIWFLGICLSWRCCEVDSAVCCKDLLHCCPPDYPICDTERKMCFEANGNLTTKVHKSRSVARKSSTDSVPGKSRQRRRQQSPFVEDWIPPVPPSSVQVVLTDGESYFLPGNRSSADHIQIESVLNFSYTI</sequence>
<reference evidence="13 14" key="1">
    <citation type="journal article" date="2023" name="G3 (Bethesda)">
        <title>A chromosome-length genome assembly and annotation of blackberry (Rubus argutus, cv. 'Hillquist').</title>
        <authorList>
            <person name="Bruna T."/>
            <person name="Aryal R."/>
            <person name="Dudchenko O."/>
            <person name="Sargent D.J."/>
            <person name="Mead D."/>
            <person name="Buti M."/>
            <person name="Cavallini A."/>
            <person name="Hytonen T."/>
            <person name="Andres J."/>
            <person name="Pham M."/>
            <person name="Weisz D."/>
            <person name="Mascagni F."/>
            <person name="Usai G."/>
            <person name="Natali L."/>
            <person name="Bassil N."/>
            <person name="Fernandez G.E."/>
            <person name="Lomsadze A."/>
            <person name="Armour M."/>
            <person name="Olukolu B."/>
            <person name="Poorten T."/>
            <person name="Britton C."/>
            <person name="Davik J."/>
            <person name="Ashrafi H."/>
            <person name="Aiden E.L."/>
            <person name="Borodovsky M."/>
            <person name="Worthington M."/>
        </authorList>
    </citation>
    <scope>NUCLEOTIDE SEQUENCE [LARGE SCALE GENOMIC DNA]</scope>
    <source>
        <strain evidence="13">PI 553951</strain>
    </source>
</reference>
<protein>
    <submittedName>
        <fullName evidence="13">Uncharacterized protein</fullName>
    </submittedName>
</protein>
<dbReference type="AlphaFoldDB" id="A0AAW1YCP6"/>
<evidence type="ECO:0000256" key="1">
    <source>
        <dbReference type="ARBA" id="ARBA00008455"/>
    </source>
</evidence>
<dbReference type="EMBL" id="JBEDUW010000002">
    <property type="protein sequence ID" value="KAK9947011.1"/>
    <property type="molecule type" value="Genomic_DNA"/>
</dbReference>
<dbReference type="PROSITE" id="PS00139">
    <property type="entry name" value="THIOL_PROTEASE_CYS"/>
    <property type="match status" value="1"/>
</dbReference>
<keyword evidence="7" id="KW-0325">Glycoprotein</keyword>
<dbReference type="InterPro" id="IPR038765">
    <property type="entry name" value="Papain-like_cys_pep_sf"/>
</dbReference>
<evidence type="ECO:0000256" key="4">
    <source>
        <dbReference type="ARBA" id="ARBA00022801"/>
    </source>
</evidence>
<evidence type="ECO:0000256" key="2">
    <source>
        <dbReference type="ARBA" id="ARBA00022670"/>
    </source>
</evidence>
<feature type="domain" description="Granulins" evidence="10">
    <location>
        <begin position="354"/>
        <end position="411"/>
    </location>
</feature>
<organism evidence="13 14">
    <name type="scientific">Rubus argutus</name>
    <name type="common">Southern blackberry</name>
    <dbReference type="NCBI Taxonomy" id="59490"/>
    <lineage>
        <taxon>Eukaryota</taxon>
        <taxon>Viridiplantae</taxon>
        <taxon>Streptophyta</taxon>
        <taxon>Embryophyta</taxon>
        <taxon>Tracheophyta</taxon>
        <taxon>Spermatophyta</taxon>
        <taxon>Magnoliopsida</taxon>
        <taxon>eudicotyledons</taxon>
        <taxon>Gunneridae</taxon>
        <taxon>Pentapetalae</taxon>
        <taxon>rosids</taxon>
        <taxon>fabids</taxon>
        <taxon>Rosales</taxon>
        <taxon>Rosaceae</taxon>
        <taxon>Rosoideae</taxon>
        <taxon>Rosoideae incertae sedis</taxon>
        <taxon>Rubus</taxon>
    </lineage>
</organism>
<dbReference type="SUPFAM" id="SSF57277">
    <property type="entry name" value="Granulin repeat"/>
    <property type="match status" value="1"/>
</dbReference>
<dbReference type="InterPro" id="IPR000169">
    <property type="entry name" value="Pept_cys_AS"/>
</dbReference>
<keyword evidence="3 9" id="KW-0732">Signal</keyword>
<dbReference type="InterPro" id="IPR000118">
    <property type="entry name" value="Granulin"/>
</dbReference>
<evidence type="ECO:0000259" key="10">
    <source>
        <dbReference type="SMART" id="SM00277"/>
    </source>
</evidence>
<dbReference type="Pfam" id="PF00396">
    <property type="entry name" value="Granulin"/>
    <property type="match status" value="1"/>
</dbReference>
<dbReference type="Gene3D" id="2.10.25.160">
    <property type="entry name" value="Granulin"/>
    <property type="match status" value="1"/>
</dbReference>
<dbReference type="InterPro" id="IPR000668">
    <property type="entry name" value="Peptidase_C1A_C"/>
</dbReference>
<dbReference type="InterPro" id="IPR025661">
    <property type="entry name" value="Pept_asp_AS"/>
</dbReference>
<dbReference type="PROSITE" id="PS00640">
    <property type="entry name" value="THIOL_PROTEASE_ASN"/>
    <property type="match status" value="1"/>
</dbReference>
<dbReference type="PROSITE" id="PS00639">
    <property type="entry name" value="THIOL_PROTEASE_HIS"/>
    <property type="match status" value="1"/>
</dbReference>
<evidence type="ECO:0000313" key="14">
    <source>
        <dbReference type="Proteomes" id="UP001457282"/>
    </source>
</evidence>
<dbReference type="Pfam" id="PF00112">
    <property type="entry name" value="Peptidase_C1"/>
    <property type="match status" value="1"/>
</dbReference>
<name>A0AAW1YCP6_RUBAR</name>
<evidence type="ECO:0000256" key="7">
    <source>
        <dbReference type="ARBA" id="ARBA00023180"/>
    </source>
</evidence>
<dbReference type="SMART" id="SM00645">
    <property type="entry name" value="Pept_C1"/>
    <property type="match status" value="1"/>
</dbReference>
<comment type="similarity">
    <text evidence="1">Belongs to the peptidase C1 family.</text>
</comment>
<feature type="domain" description="Peptidase C1A papain C-terminal" evidence="11">
    <location>
        <begin position="118"/>
        <end position="335"/>
    </location>
</feature>
<feature type="chain" id="PRO_5043340518" evidence="9">
    <location>
        <begin position="23"/>
        <end position="498"/>
    </location>
</feature>
<evidence type="ECO:0000256" key="8">
    <source>
        <dbReference type="SAM" id="MobiDB-lite"/>
    </source>
</evidence>
<keyword evidence="14" id="KW-1185">Reference proteome</keyword>
<evidence type="ECO:0000256" key="3">
    <source>
        <dbReference type="ARBA" id="ARBA00022729"/>
    </source>
</evidence>
<dbReference type="InterPro" id="IPR013128">
    <property type="entry name" value="Peptidase_C1A"/>
</dbReference>
<dbReference type="Pfam" id="PF08246">
    <property type="entry name" value="Inhibitor_I29"/>
    <property type="match status" value="1"/>
</dbReference>
<keyword evidence="6" id="KW-1015">Disulfide bond</keyword>
<dbReference type="InterPro" id="IPR039417">
    <property type="entry name" value="Peptidase_C1A_papain-like"/>
</dbReference>
<gene>
    <name evidence="13" type="ORF">M0R45_012448</name>
</gene>
<dbReference type="GO" id="GO:0006508">
    <property type="term" value="P:proteolysis"/>
    <property type="evidence" value="ECO:0007669"/>
    <property type="project" value="UniProtKB-KW"/>
</dbReference>
<dbReference type="FunFam" id="3.90.70.10:FF:000067">
    <property type="entry name" value="Senescence-specific cysteine protease"/>
    <property type="match status" value="1"/>
</dbReference>
<evidence type="ECO:0000256" key="5">
    <source>
        <dbReference type="ARBA" id="ARBA00022807"/>
    </source>
</evidence>
<dbReference type="InterPro" id="IPR037277">
    <property type="entry name" value="Granulin_sf"/>
</dbReference>
<evidence type="ECO:0000259" key="12">
    <source>
        <dbReference type="SMART" id="SM00848"/>
    </source>
</evidence>
<keyword evidence="2" id="KW-0645">Protease</keyword>
<comment type="caution">
    <text evidence="13">The sequence shown here is derived from an EMBL/GenBank/DDBJ whole genome shotgun (WGS) entry which is preliminary data.</text>
</comment>
<accession>A0AAW1YCP6</accession>